<dbReference type="PANTHER" id="PTHR10527">
    <property type="entry name" value="IMPORTIN BETA"/>
    <property type="match status" value="1"/>
</dbReference>
<evidence type="ECO:0000256" key="4">
    <source>
        <dbReference type="ARBA" id="ARBA00022490"/>
    </source>
</evidence>
<dbReference type="Proteomes" id="UP001152320">
    <property type="component" value="Chromosome 23"/>
</dbReference>
<dbReference type="InterPro" id="IPR011989">
    <property type="entry name" value="ARM-like"/>
</dbReference>
<evidence type="ECO:0000313" key="9">
    <source>
        <dbReference type="EMBL" id="KAJ8019665.1"/>
    </source>
</evidence>
<name>A0A9Q0YE33_HOLLE</name>
<dbReference type="GO" id="GO:0006606">
    <property type="term" value="P:protein import into nucleus"/>
    <property type="evidence" value="ECO:0007669"/>
    <property type="project" value="InterPro"/>
</dbReference>
<dbReference type="SMART" id="SM00913">
    <property type="entry name" value="IBN_N"/>
    <property type="match status" value="1"/>
</dbReference>
<dbReference type="Pfam" id="PF13513">
    <property type="entry name" value="HEAT_EZ"/>
    <property type="match status" value="1"/>
</dbReference>
<dbReference type="EMBL" id="JAIZAY010000023">
    <property type="protein sequence ID" value="KAJ8019665.1"/>
    <property type="molecule type" value="Genomic_DNA"/>
</dbReference>
<evidence type="ECO:0000256" key="7">
    <source>
        <dbReference type="PROSITE-ProRule" id="PRU00103"/>
    </source>
</evidence>
<evidence type="ECO:0000256" key="2">
    <source>
        <dbReference type="ARBA" id="ARBA00010907"/>
    </source>
</evidence>
<dbReference type="InterPro" id="IPR040122">
    <property type="entry name" value="Importin_beta"/>
</dbReference>
<evidence type="ECO:0000256" key="5">
    <source>
        <dbReference type="ARBA" id="ARBA00022737"/>
    </source>
</evidence>
<feature type="repeat" description="HEAT" evidence="7">
    <location>
        <begin position="417"/>
        <end position="455"/>
    </location>
</feature>
<keyword evidence="6" id="KW-0653">Protein transport</keyword>
<dbReference type="Gene3D" id="1.25.10.10">
    <property type="entry name" value="Leucine-rich Repeat Variant"/>
    <property type="match status" value="1"/>
</dbReference>
<dbReference type="SUPFAM" id="SSF48371">
    <property type="entry name" value="ARM repeat"/>
    <property type="match status" value="1"/>
</dbReference>
<evidence type="ECO:0000313" key="10">
    <source>
        <dbReference type="Proteomes" id="UP001152320"/>
    </source>
</evidence>
<dbReference type="OrthoDB" id="10263328at2759"/>
<reference evidence="9" key="1">
    <citation type="submission" date="2021-10" db="EMBL/GenBank/DDBJ databases">
        <title>Tropical sea cucumber genome reveals ecological adaptation and Cuvierian tubules defense mechanism.</title>
        <authorList>
            <person name="Chen T."/>
        </authorList>
    </citation>
    <scope>NUCLEOTIDE SEQUENCE</scope>
    <source>
        <strain evidence="9">Nanhai2018</strain>
        <tissue evidence="9">Muscle</tissue>
    </source>
</reference>
<comment type="subcellular location">
    <subcellularLocation>
        <location evidence="1">Cytoplasm</location>
    </subcellularLocation>
</comment>
<keyword evidence="4" id="KW-0963">Cytoplasm</keyword>
<gene>
    <name evidence="9" type="ORF">HOLleu_41337</name>
</gene>
<sequence length="887" mass="98801">MDLNLIQILEKTVAPDKVELDAAQAFLESAAQTDLPRFLVALSGILADATNSPVARVAASLQLKNHLTSKDPIIRLQHQDKWMKLEKDIRLAVKECVLRALGTEKSRPSQAAQCIAGIACAELPTDEWPELISQLVNNVTAEAQNKTPAEYDDLKEASLEAIGYICQDIEQEHIQKYSNMILTAIVQGVRKEEVNNHVKLAATNALLNSLEFTKSNFEKEVERHYIMQVTCEATQCKDNQVKVAALQCLVKIVSLYYQYMEPYMGPALFAISVEAMRSQVDEISLQGIEFWSNICDEEMDLTIEKQEAEEAGRQPEHVSRFYAKGALQYLVPILLEILKNQDENDDEDEWNPCKAAGVCLMLLANCTESDIVPHVVPFITTHISSEHWHDRDAAVMAFGSILEGPDLRSLEPLVVQAVPILITLLNDPSVVVRDTVAWTIGRICELLPQAIFNNDNLNTLLTTLQNSLAAEPRVAANVCWAFSSLAENAYEVAVTEEEDDPPTYCLSADFDNIVGKLLETTDREDAHQANLRSAAYEALMEMIKNSANDCYETVKKTTIVILQRINQILQMESRVQTPMDRLQYNDLQSLLCATLQSVLRKMKREDALKISDDVMRALLQMFNSSMGAAGGGVQEDAFVAVGTLVEVLGPEFMKYMEHFEKVLYNGLQNHEEYSVCLAAVGLVGDLCRALNAQILPMCPNIMRYLFSNLENNNVHRTIKPQILSVFGDIALAIGPEFKQFIELAMPVLKQASEAEVDKSDYDNIEYLNDLREGCLEAYTGIVQGLKGDSEKEVSADIQLIQPHVAHIVAFIEHIASDEDHTDSNVATCSGLIGDLCCAFGEAIVKLFEKPKIQVLLSEGKMSKTKKTRTLATWAIKEIRKLNNTVAQ</sequence>
<keyword evidence="3" id="KW-0813">Transport</keyword>
<organism evidence="9 10">
    <name type="scientific">Holothuria leucospilota</name>
    <name type="common">Black long sea cucumber</name>
    <name type="synonym">Mertensiothuria leucospilota</name>
    <dbReference type="NCBI Taxonomy" id="206669"/>
    <lineage>
        <taxon>Eukaryota</taxon>
        <taxon>Metazoa</taxon>
        <taxon>Echinodermata</taxon>
        <taxon>Eleutherozoa</taxon>
        <taxon>Echinozoa</taxon>
        <taxon>Holothuroidea</taxon>
        <taxon>Aspidochirotacea</taxon>
        <taxon>Aspidochirotida</taxon>
        <taxon>Holothuriidae</taxon>
        <taxon>Holothuria</taxon>
    </lineage>
</organism>
<dbReference type="InterPro" id="IPR016024">
    <property type="entry name" value="ARM-type_fold"/>
</dbReference>
<dbReference type="Pfam" id="PF03810">
    <property type="entry name" value="IBN_N"/>
    <property type="match status" value="1"/>
</dbReference>
<dbReference type="InterPro" id="IPR058584">
    <property type="entry name" value="IMB1_TNPO1-like_TPR"/>
</dbReference>
<dbReference type="GO" id="GO:0031267">
    <property type="term" value="F:small GTPase binding"/>
    <property type="evidence" value="ECO:0007669"/>
    <property type="project" value="InterPro"/>
</dbReference>
<dbReference type="PROSITE" id="PS50166">
    <property type="entry name" value="IMPORTIN_B_NT"/>
    <property type="match status" value="1"/>
</dbReference>
<dbReference type="AlphaFoldDB" id="A0A9Q0YE33"/>
<keyword evidence="10" id="KW-1185">Reference proteome</keyword>
<comment type="caution">
    <text evidence="9">The sequence shown here is derived from an EMBL/GenBank/DDBJ whole genome shotgun (WGS) entry which is preliminary data.</text>
</comment>
<comment type="similarity">
    <text evidence="2">Belongs to the importin beta family. Importin beta-1 subfamily.</text>
</comment>
<dbReference type="InterPro" id="IPR021133">
    <property type="entry name" value="HEAT_type_2"/>
</dbReference>
<keyword evidence="5" id="KW-0677">Repeat</keyword>
<dbReference type="Pfam" id="PF25574">
    <property type="entry name" value="TPR_IMB1"/>
    <property type="match status" value="1"/>
</dbReference>
<evidence type="ECO:0000256" key="3">
    <source>
        <dbReference type="ARBA" id="ARBA00022448"/>
    </source>
</evidence>
<feature type="domain" description="Importin N-terminal" evidence="8">
    <location>
        <begin position="23"/>
        <end position="103"/>
    </location>
</feature>
<accession>A0A9Q0YE33</accession>
<proteinExistence type="inferred from homology"/>
<dbReference type="FunFam" id="1.25.10.10:FF:000027">
    <property type="entry name" value="Importin subunit beta-1"/>
    <property type="match status" value="1"/>
</dbReference>
<protein>
    <submittedName>
        <fullName evidence="9">Importin subunit beta-1</fullName>
    </submittedName>
</protein>
<evidence type="ECO:0000256" key="1">
    <source>
        <dbReference type="ARBA" id="ARBA00004496"/>
    </source>
</evidence>
<evidence type="ECO:0000259" key="8">
    <source>
        <dbReference type="PROSITE" id="PS50166"/>
    </source>
</evidence>
<dbReference type="PROSITE" id="PS50077">
    <property type="entry name" value="HEAT_REPEAT"/>
    <property type="match status" value="1"/>
</dbReference>
<dbReference type="InterPro" id="IPR001494">
    <property type="entry name" value="Importin-beta_N"/>
</dbReference>
<dbReference type="GO" id="GO:0005737">
    <property type="term" value="C:cytoplasm"/>
    <property type="evidence" value="ECO:0007669"/>
    <property type="project" value="UniProtKB-SubCell"/>
</dbReference>
<evidence type="ECO:0000256" key="6">
    <source>
        <dbReference type="ARBA" id="ARBA00022927"/>
    </source>
</evidence>